<dbReference type="PANTHER" id="PTHR31111">
    <property type="entry name" value="BNAA05G37150D PROTEIN-RELATED"/>
    <property type="match status" value="1"/>
</dbReference>
<dbReference type="CDD" id="cd22157">
    <property type="entry name" value="F-box_AtFBW1-like"/>
    <property type="match status" value="1"/>
</dbReference>
<dbReference type="SUPFAM" id="SSF50998">
    <property type="entry name" value="Quinoprotein alcohol dehydrogenase-like"/>
    <property type="match status" value="1"/>
</dbReference>
<feature type="compositionally biased region" description="Basic and acidic residues" evidence="1">
    <location>
        <begin position="275"/>
        <end position="288"/>
    </location>
</feature>
<accession>A0A5J9SD62</accession>
<dbReference type="OrthoDB" id="688418at2759"/>
<dbReference type="InterPro" id="IPR001810">
    <property type="entry name" value="F-box_dom"/>
</dbReference>
<dbReference type="InterPro" id="IPR036047">
    <property type="entry name" value="F-box-like_dom_sf"/>
</dbReference>
<evidence type="ECO:0000313" key="3">
    <source>
        <dbReference type="EMBL" id="TVT97220.1"/>
    </source>
</evidence>
<evidence type="ECO:0000256" key="1">
    <source>
        <dbReference type="SAM" id="MobiDB-lite"/>
    </source>
</evidence>
<feature type="domain" description="F-box" evidence="2">
    <location>
        <begin position="15"/>
        <end position="54"/>
    </location>
</feature>
<dbReference type="EMBL" id="RWGY01001055">
    <property type="protein sequence ID" value="TVT97220.1"/>
    <property type="molecule type" value="Genomic_DNA"/>
</dbReference>
<evidence type="ECO:0000259" key="2">
    <source>
        <dbReference type="PROSITE" id="PS50181"/>
    </source>
</evidence>
<name>A0A5J9SD62_9POAL</name>
<dbReference type="PROSITE" id="PS50181">
    <property type="entry name" value="FBOX"/>
    <property type="match status" value="1"/>
</dbReference>
<dbReference type="SUPFAM" id="SSF81383">
    <property type="entry name" value="F-box domain"/>
    <property type="match status" value="1"/>
</dbReference>
<organism evidence="3 4">
    <name type="scientific">Eragrostis curvula</name>
    <name type="common">weeping love grass</name>
    <dbReference type="NCBI Taxonomy" id="38414"/>
    <lineage>
        <taxon>Eukaryota</taxon>
        <taxon>Viridiplantae</taxon>
        <taxon>Streptophyta</taxon>
        <taxon>Embryophyta</taxon>
        <taxon>Tracheophyta</taxon>
        <taxon>Spermatophyta</taxon>
        <taxon>Magnoliopsida</taxon>
        <taxon>Liliopsida</taxon>
        <taxon>Poales</taxon>
        <taxon>Poaceae</taxon>
        <taxon>PACMAD clade</taxon>
        <taxon>Chloridoideae</taxon>
        <taxon>Eragrostideae</taxon>
        <taxon>Eragrostidinae</taxon>
        <taxon>Eragrostis</taxon>
    </lineage>
</organism>
<proteinExistence type="predicted"/>
<protein>
    <recommendedName>
        <fullName evidence="2">F-box domain-containing protein</fullName>
    </recommendedName>
</protein>
<reference evidence="3 4" key="1">
    <citation type="journal article" date="2019" name="Sci. Rep.">
        <title>A high-quality genome of Eragrostis curvula grass provides insights into Poaceae evolution and supports new strategies to enhance forage quality.</title>
        <authorList>
            <person name="Carballo J."/>
            <person name="Santos B.A.C.M."/>
            <person name="Zappacosta D."/>
            <person name="Garbus I."/>
            <person name="Selva J.P."/>
            <person name="Gallo C.A."/>
            <person name="Diaz A."/>
            <person name="Albertini E."/>
            <person name="Caccamo M."/>
            <person name="Echenique V."/>
        </authorList>
    </citation>
    <scope>NUCLEOTIDE SEQUENCE [LARGE SCALE GENOMIC DNA]</scope>
    <source>
        <strain evidence="4">cv. Victoria</strain>
        <tissue evidence="3">Leaf</tissue>
    </source>
</reference>
<gene>
    <name evidence="3" type="ORF">EJB05_57527</name>
</gene>
<comment type="caution">
    <text evidence="3">The sequence shown here is derived from an EMBL/GenBank/DDBJ whole genome shotgun (WGS) entry which is preliminary data.</text>
</comment>
<dbReference type="Proteomes" id="UP000324897">
    <property type="component" value="Unassembled WGS sequence"/>
</dbReference>
<dbReference type="Gene3D" id="1.20.1280.50">
    <property type="match status" value="1"/>
</dbReference>
<dbReference type="Gramene" id="TVT97220">
    <property type="protein sequence ID" value="TVT97220"/>
    <property type="gene ID" value="EJB05_57527"/>
</dbReference>
<feature type="region of interest" description="Disordered" evidence="1">
    <location>
        <begin position="269"/>
        <end position="288"/>
    </location>
</feature>
<dbReference type="PANTHER" id="PTHR31111:SF133">
    <property type="entry name" value="OS07G0196600 PROTEIN"/>
    <property type="match status" value="1"/>
</dbReference>
<sequence length="410" mass="45909">MESSNPAAASGGGVLPLDVLFDVLVRLPAKEICRFRAVCRHWHSLTTDPLFIDAHAARHPGPLIVASFKGDDDHVHLMDLSGHVVKRLPVPPWNACLSAHIMCSRLDLIVVANTEGRCSVINPATGAVSHLRKTLPDHSSSEEELALNEGEWRRYPDYHVFALGRVESTGEYKVLRIASEDCMWYDFDDTSCLECSVLSVNGGSCRIPWRSTGSPEFPVDMDSAVVVGSSVYFFWSDRYGTEIQKKIMNGYDIEPDFIAAFDLDTEEWTTIPGPRPEDDHGSSDDGEDMDYRDMCSGSTLAELSGYLVLLHERDYYSRLFGVWFLKDTENHVWEKECSIWAPKSVFPARETVKPFLLLDDGRIAFFLHHKGVLLLYDPTTKVFSEVDTGRLRAIGLYTGNLLSLQNVATV</sequence>
<dbReference type="SMART" id="SM00256">
    <property type="entry name" value="FBOX"/>
    <property type="match status" value="1"/>
</dbReference>
<dbReference type="AlphaFoldDB" id="A0A5J9SD62"/>
<dbReference type="InterPro" id="IPR011047">
    <property type="entry name" value="Quinoprotein_ADH-like_sf"/>
</dbReference>
<feature type="non-terminal residue" evidence="3">
    <location>
        <position position="1"/>
    </location>
</feature>
<keyword evidence="4" id="KW-1185">Reference proteome</keyword>
<evidence type="ECO:0000313" key="4">
    <source>
        <dbReference type="Proteomes" id="UP000324897"/>
    </source>
</evidence>
<dbReference type="Pfam" id="PF12937">
    <property type="entry name" value="F-box-like"/>
    <property type="match status" value="1"/>
</dbReference>